<feature type="domain" description="Cytochrome c-552/4" evidence="5">
    <location>
        <begin position="73"/>
        <end position="98"/>
    </location>
</feature>
<dbReference type="Gene3D" id="1.25.40.10">
    <property type="entry name" value="Tetratricopeptide repeat domain"/>
    <property type="match status" value="1"/>
</dbReference>
<reference evidence="6" key="1">
    <citation type="submission" date="2024-05" db="EMBL/GenBank/DDBJ databases">
        <authorList>
            <person name="Kim S."/>
            <person name="Heo J."/>
            <person name="Choi H."/>
            <person name="Choi Y."/>
            <person name="Kwon S.-W."/>
            <person name="Kim Y."/>
        </authorList>
    </citation>
    <scope>NUCLEOTIDE SEQUENCE</scope>
    <source>
        <strain evidence="6">KACC 23698</strain>
    </source>
</reference>
<protein>
    <submittedName>
        <fullName evidence="6">Multiheme c-type cytochrome</fullName>
    </submittedName>
</protein>
<dbReference type="Pfam" id="PF14559">
    <property type="entry name" value="TPR_19"/>
    <property type="match status" value="1"/>
</dbReference>
<dbReference type="SUPFAM" id="SSF48452">
    <property type="entry name" value="TPR-like"/>
    <property type="match status" value="1"/>
</dbReference>
<dbReference type="GO" id="GO:0016491">
    <property type="term" value="F:oxidoreductase activity"/>
    <property type="evidence" value="ECO:0007669"/>
    <property type="project" value="TreeGrafter"/>
</dbReference>
<feature type="repeat" description="TPR" evidence="2">
    <location>
        <begin position="681"/>
        <end position="714"/>
    </location>
</feature>
<dbReference type="RefSeq" id="WP_406855493.1">
    <property type="nucleotide sequence ID" value="NZ_CP157484.1"/>
</dbReference>
<proteinExistence type="predicted"/>
<evidence type="ECO:0000259" key="4">
    <source>
        <dbReference type="Pfam" id="PF09699"/>
    </source>
</evidence>
<name>A0AAU7JE50_9HYPH</name>
<dbReference type="SUPFAM" id="SSF48695">
    <property type="entry name" value="Multiheme cytochromes"/>
    <property type="match status" value="1"/>
</dbReference>
<dbReference type="PANTHER" id="PTHR35038:SF8">
    <property type="entry name" value="C-TYPE POLYHEME CYTOCHROME OMCC"/>
    <property type="match status" value="1"/>
</dbReference>
<keyword evidence="2" id="KW-0802">TPR repeat</keyword>
<evidence type="ECO:0000313" key="6">
    <source>
        <dbReference type="EMBL" id="XBO38653.1"/>
    </source>
</evidence>
<dbReference type="InterPro" id="IPR036280">
    <property type="entry name" value="Multihaem_cyt_sf"/>
</dbReference>
<dbReference type="InterPro" id="IPR019734">
    <property type="entry name" value="TPR_rpt"/>
</dbReference>
<accession>A0AAU7JE50</accession>
<evidence type="ECO:0000259" key="5">
    <source>
        <dbReference type="Pfam" id="PF13435"/>
    </source>
</evidence>
<dbReference type="Pfam" id="PF09699">
    <property type="entry name" value="Paired_CXXCH_1"/>
    <property type="match status" value="1"/>
</dbReference>
<dbReference type="PROSITE" id="PS50005">
    <property type="entry name" value="TPR"/>
    <property type="match status" value="1"/>
</dbReference>
<dbReference type="Pfam" id="PF13435">
    <property type="entry name" value="Cytochrome_C554"/>
    <property type="match status" value="2"/>
</dbReference>
<sequence length="798" mass="84827">MGPVNEGRPDRRPARPRPFAGLLGAVLASLAAFAILASFSAWTSAAPPSAASSSWAGVLTPDAPADHVGSQRCASCHEREAKAWAGSQHAAAMAPAEPATVKGDFSGARVENHGAHGRFYRDGDRFLVETEGQDGALASYEVRYTFGVDPLQQYLVEFSGGRLQALPWAWDARPRESGGQRWFHVYGHQPAPPGDPLHWTRALQTWNLMCGECHSTAFRKGYDPAKNAYKTTYSEISVGCEACHGAGAGHVAWAAGGATAPNPLKGFAATAARRPQPDWTPDPATGSPAHGAPRPAGDEVETCARCHSRRGLLSEDWRPGRPLEDTHMPVLLSEGLFEADGQMRDEVFNDHAFKQSLMYAKGVVCGDCHDPHSGALKAAGAAVCGQCHQPDRFADRAHTGHAPGPNAPDCVSCHMPAKTYMVVDRRHDHSFRTPRPDLSDRTGAPNACGACHADRSAQWAADSVKSWRGPTRKGLQTWGEPFALARRGDPGARDALIRLAGDPAVPAVARATAQDELGRFPSIAAQAAAQQGLADPAPLARIAAMRSLARGPADQLWRMLLPLAADPVLAVRVEAARLLAGVPPGSASPAEQAALEKAFAEFEASHRLNADRSEHRSALAAFLQQRGRAAEAERELLEGLTNDPSAAELAVNLSDLYRTSGREAQVEQTLRSALRASPDSAGVAHALGLSLVRQKRYPEALDMFARATALQPDDARFAYVHAVALTSVGRAQQGRELLAKALADHPWDVDLLSAVLADALRRGDRAAAAALAPRLAAMRPDDAEIARLAAALARPSGP</sequence>
<keyword evidence="1" id="KW-0732">Signal</keyword>
<dbReference type="AlphaFoldDB" id="A0AAU7JE50"/>
<gene>
    <name evidence="6" type="ORF">ABEG18_23640</name>
</gene>
<dbReference type="InterPro" id="IPR023155">
    <property type="entry name" value="Cyt_c-552/4"/>
</dbReference>
<organism evidence="6">
    <name type="scientific">Alsobacter sp. KACC 23698</name>
    <dbReference type="NCBI Taxonomy" id="3149229"/>
    <lineage>
        <taxon>Bacteria</taxon>
        <taxon>Pseudomonadati</taxon>
        <taxon>Pseudomonadota</taxon>
        <taxon>Alphaproteobacteria</taxon>
        <taxon>Hyphomicrobiales</taxon>
        <taxon>Alsobacteraceae</taxon>
        <taxon>Alsobacter</taxon>
    </lineage>
</organism>
<feature type="region of interest" description="Disordered" evidence="3">
    <location>
        <begin position="271"/>
        <end position="299"/>
    </location>
</feature>
<evidence type="ECO:0000256" key="2">
    <source>
        <dbReference type="PROSITE-ProRule" id="PRU00339"/>
    </source>
</evidence>
<dbReference type="InterPro" id="IPR051829">
    <property type="entry name" value="Multiheme_Cytochr_ET"/>
</dbReference>
<feature type="domain" description="Doubled CXXCH motif" evidence="4">
    <location>
        <begin position="362"/>
        <end position="391"/>
    </location>
</feature>
<dbReference type="InterPro" id="IPR010177">
    <property type="entry name" value="Paired_CXXCH_1"/>
</dbReference>
<evidence type="ECO:0000256" key="3">
    <source>
        <dbReference type="SAM" id="MobiDB-lite"/>
    </source>
</evidence>
<dbReference type="Gene3D" id="1.10.1130.10">
    <property type="entry name" value="Flavocytochrome C3, Chain A"/>
    <property type="match status" value="2"/>
</dbReference>
<dbReference type="InterPro" id="IPR011990">
    <property type="entry name" value="TPR-like_helical_dom_sf"/>
</dbReference>
<feature type="domain" description="Cytochrome c-552/4" evidence="5">
    <location>
        <begin position="207"/>
        <end position="245"/>
    </location>
</feature>
<dbReference type="EMBL" id="CP157484">
    <property type="protein sequence ID" value="XBO38653.1"/>
    <property type="molecule type" value="Genomic_DNA"/>
</dbReference>
<evidence type="ECO:0000256" key="1">
    <source>
        <dbReference type="ARBA" id="ARBA00022729"/>
    </source>
</evidence>
<dbReference type="PANTHER" id="PTHR35038">
    <property type="entry name" value="DISSIMILATORY SULFITE REDUCTASE SIRA"/>
    <property type="match status" value="1"/>
</dbReference>